<dbReference type="Pfam" id="PF02104">
    <property type="entry name" value="SURF1"/>
    <property type="match status" value="1"/>
</dbReference>
<dbReference type="EMBL" id="SHBI01000005">
    <property type="protein sequence ID" value="RZO21373.1"/>
    <property type="molecule type" value="Genomic_DNA"/>
</dbReference>
<protein>
    <recommendedName>
        <fullName evidence="6">SURF1-like protein</fullName>
    </recommendedName>
</protein>
<gene>
    <name evidence="7" type="ORF">EVA96_01560</name>
</gene>
<accession>A0A520MJF7</accession>
<sequence length="258" mass="29723">MKRKSFKPGVSLTIFFVFFACVFFALGLWQIDRGQAKTKIISEFEARSKQVGCPYNLYEDGKDTVNNFVSEGYCTSKSKQWDQVSIYGEFDESKQILLDNVIYNGIAGYKVLTPLKIKSSENFILVDRGWISRDTFKKGLPKIYKEPFYGEASFNGVLEDPELGLVLSDDLVTKEWPKISQSKNLDILSKEYNYSLEPYILVLNEEVPGTNLNSLDFIGIVPTTMMPVKHYGYSMTWFSMFLAICFMYLWIGFKRNEE</sequence>
<comment type="subcellular location">
    <subcellularLocation>
        <location evidence="6">Cell membrane</location>
        <topology evidence="6">Multi-pass membrane protein</topology>
    </subcellularLocation>
    <subcellularLocation>
        <location evidence="1">Membrane</location>
    </subcellularLocation>
</comment>
<keyword evidence="5 6" id="KW-0472">Membrane</keyword>
<evidence type="ECO:0000256" key="2">
    <source>
        <dbReference type="ARBA" id="ARBA00007165"/>
    </source>
</evidence>
<evidence type="ECO:0000313" key="7">
    <source>
        <dbReference type="EMBL" id="RZO21373.1"/>
    </source>
</evidence>
<dbReference type="PANTHER" id="PTHR23427">
    <property type="entry name" value="SURFEIT LOCUS PROTEIN"/>
    <property type="match status" value="1"/>
</dbReference>
<dbReference type="CDD" id="cd06662">
    <property type="entry name" value="SURF1"/>
    <property type="match status" value="1"/>
</dbReference>
<keyword evidence="6" id="KW-1003">Cell membrane</keyword>
<feature type="transmembrane region" description="Helical" evidence="6">
    <location>
        <begin position="12"/>
        <end position="31"/>
    </location>
</feature>
<evidence type="ECO:0000256" key="4">
    <source>
        <dbReference type="ARBA" id="ARBA00022989"/>
    </source>
</evidence>
<proteinExistence type="inferred from homology"/>
<evidence type="ECO:0000256" key="3">
    <source>
        <dbReference type="ARBA" id="ARBA00022692"/>
    </source>
</evidence>
<dbReference type="GO" id="GO:0005886">
    <property type="term" value="C:plasma membrane"/>
    <property type="evidence" value="ECO:0007669"/>
    <property type="project" value="UniProtKB-SubCell"/>
</dbReference>
<organism evidence="7 8">
    <name type="scientific">SAR86 cluster bacterium</name>
    <dbReference type="NCBI Taxonomy" id="2030880"/>
    <lineage>
        <taxon>Bacteria</taxon>
        <taxon>Pseudomonadati</taxon>
        <taxon>Pseudomonadota</taxon>
        <taxon>Gammaproteobacteria</taxon>
        <taxon>SAR86 cluster</taxon>
    </lineage>
</organism>
<evidence type="ECO:0000313" key="8">
    <source>
        <dbReference type="Proteomes" id="UP000315782"/>
    </source>
</evidence>
<evidence type="ECO:0000256" key="5">
    <source>
        <dbReference type="ARBA" id="ARBA00023136"/>
    </source>
</evidence>
<evidence type="ECO:0000256" key="6">
    <source>
        <dbReference type="RuleBase" id="RU363076"/>
    </source>
</evidence>
<keyword evidence="4 6" id="KW-1133">Transmembrane helix</keyword>
<dbReference type="Proteomes" id="UP000315782">
    <property type="component" value="Unassembled WGS sequence"/>
</dbReference>
<dbReference type="AlphaFoldDB" id="A0A520MJF7"/>
<reference evidence="7 8" key="1">
    <citation type="submission" date="2019-02" db="EMBL/GenBank/DDBJ databases">
        <title>Prokaryotic population dynamics and viral predation in marine succession experiment using metagenomics: the confinement effect.</title>
        <authorList>
            <person name="Haro-Moreno J.M."/>
            <person name="Rodriguez-Valera F."/>
            <person name="Lopez-Perez M."/>
        </authorList>
    </citation>
    <scope>NUCLEOTIDE SEQUENCE [LARGE SCALE GENOMIC DNA]</scope>
    <source>
        <strain evidence="7">MED-G163</strain>
    </source>
</reference>
<keyword evidence="3 6" id="KW-0812">Transmembrane</keyword>
<evidence type="ECO:0000256" key="1">
    <source>
        <dbReference type="ARBA" id="ARBA00004370"/>
    </source>
</evidence>
<dbReference type="PROSITE" id="PS51257">
    <property type="entry name" value="PROKAR_LIPOPROTEIN"/>
    <property type="match status" value="1"/>
</dbReference>
<dbReference type="PANTHER" id="PTHR23427:SF2">
    <property type="entry name" value="SURFEIT LOCUS PROTEIN 1"/>
    <property type="match status" value="1"/>
</dbReference>
<dbReference type="InterPro" id="IPR045214">
    <property type="entry name" value="Surf1/Surf4"/>
</dbReference>
<dbReference type="PROSITE" id="PS50895">
    <property type="entry name" value="SURF1"/>
    <property type="match status" value="1"/>
</dbReference>
<comment type="similarity">
    <text evidence="2 6">Belongs to the SURF1 family.</text>
</comment>
<feature type="transmembrane region" description="Helical" evidence="6">
    <location>
        <begin position="231"/>
        <end position="251"/>
    </location>
</feature>
<comment type="caution">
    <text evidence="7">The sequence shown here is derived from an EMBL/GenBank/DDBJ whole genome shotgun (WGS) entry which is preliminary data.</text>
</comment>
<dbReference type="InterPro" id="IPR002994">
    <property type="entry name" value="Surf1/Shy1"/>
</dbReference>
<name>A0A520MJF7_9GAMM</name>